<dbReference type="Gene3D" id="3.30.200.20">
    <property type="entry name" value="Phosphorylase Kinase, domain 1"/>
    <property type="match status" value="1"/>
</dbReference>
<dbReference type="GO" id="GO:0005886">
    <property type="term" value="C:plasma membrane"/>
    <property type="evidence" value="ECO:0007669"/>
    <property type="project" value="UniProtKB-SubCell"/>
</dbReference>
<keyword evidence="9 20" id="KW-0732">Signal</keyword>
<evidence type="ECO:0000256" key="1">
    <source>
        <dbReference type="ARBA" id="ARBA00004251"/>
    </source>
</evidence>
<evidence type="ECO:0000256" key="8">
    <source>
        <dbReference type="ARBA" id="ARBA00022692"/>
    </source>
</evidence>
<keyword evidence="8 19" id="KW-0812">Transmembrane</keyword>
<dbReference type="InterPro" id="IPR000719">
    <property type="entry name" value="Prot_kinase_dom"/>
</dbReference>
<dbReference type="CDD" id="cd06899">
    <property type="entry name" value="lectin_legume_LecRK_Arcelin_ConA"/>
    <property type="match status" value="1"/>
</dbReference>
<dbReference type="OrthoDB" id="2019747at2759"/>
<keyword evidence="6" id="KW-0723">Serine/threonine-protein kinase</keyword>
<evidence type="ECO:0000256" key="3">
    <source>
        <dbReference type="ARBA" id="ARBA00010217"/>
    </source>
</evidence>
<evidence type="ECO:0000256" key="15">
    <source>
        <dbReference type="ARBA" id="ARBA00023136"/>
    </source>
</evidence>
<dbReference type="InterPro" id="IPR013320">
    <property type="entry name" value="ConA-like_dom_sf"/>
</dbReference>
<dbReference type="InterPro" id="IPR008271">
    <property type="entry name" value="Ser/Thr_kinase_AS"/>
</dbReference>
<dbReference type="FunFam" id="3.30.200.20:FF:000372">
    <property type="entry name" value="L-type lectin-domain containing receptor kinase VIII.1"/>
    <property type="match status" value="1"/>
</dbReference>
<evidence type="ECO:0000256" key="13">
    <source>
        <dbReference type="ARBA" id="ARBA00022840"/>
    </source>
</evidence>
<accession>A0A565CRE3</accession>
<keyword evidence="11 18" id="KW-0547">Nucleotide-binding</keyword>
<dbReference type="Gene3D" id="1.10.510.10">
    <property type="entry name" value="Transferase(Phosphotransferase) domain 1"/>
    <property type="match status" value="1"/>
</dbReference>
<evidence type="ECO:0000256" key="14">
    <source>
        <dbReference type="ARBA" id="ARBA00022989"/>
    </source>
</evidence>
<dbReference type="GO" id="GO:0005524">
    <property type="term" value="F:ATP binding"/>
    <property type="evidence" value="ECO:0007669"/>
    <property type="project" value="UniProtKB-UniRule"/>
</dbReference>
<gene>
    <name evidence="22" type="ORF">ANE_LOCUS26595</name>
</gene>
<evidence type="ECO:0000259" key="21">
    <source>
        <dbReference type="PROSITE" id="PS50011"/>
    </source>
</evidence>
<dbReference type="PANTHER" id="PTHR27007">
    <property type="match status" value="1"/>
</dbReference>
<dbReference type="InterPro" id="IPR017441">
    <property type="entry name" value="Protein_kinase_ATP_BS"/>
</dbReference>
<name>A0A565CRE3_9BRAS</name>
<dbReference type="CDD" id="cd14066">
    <property type="entry name" value="STKc_IRAK"/>
    <property type="match status" value="1"/>
</dbReference>
<keyword evidence="14 19" id="KW-1133">Transmembrane helix</keyword>
<sequence>MASSRKLLVLFFTWISLSMANPIFVSSDNVNFTFKSFTIRNLTFLGDSHLRNGVVGLTRELGVPDTSSGTVIYNTPIRFYDPDSNTTASFSTHFSFSVQNVNPDSSGDGLSFFLSHDNDTLGSPGSYLGLVNSTQTMKNRFVAIEFDTKLDSHFNDPSGNHIGLDVDSLNSIATSDPFVSSKIDLKSGKSITAWIDYKNDLRLLNVFLSYTDDAVMKKPEKPLLSVKIDLSPFLNGEMYVGFSGSTEGSTEIHLIENWSFKTSGFLPVRSRSNHLHNVSDSSIDPVPIPTSKKKRHRHNLAIGLGISCPIFFCLALLVFGYLTLKKWKGVKAEKELKTELITGLREFSYRELYAATKGFHSSRVIGRGAFGNVYKAMFVSSGTISAVKRSRHNSTEGKTEFLAELSIIACLRHKNLVQLHGWCNEKGELLLVYEFMSNGSLDKILYQESETGAVSLDWSHRLNIAIGLASALSYLHHECEQQVVHRDIKTSNIMLDINFNARLGDFGLARLTEHDKSPVSTLTAGTMGYLAPEYLQYGTATEKTDAFSYGVVILEVACGRRPIDKEPESQKTVNLVDWVWRLHSQGRVLEAVDEGLKGEFDEEMMKKLLLVGLMCAHPDSNERPSMRRVLQILNNEVEPGPVPKMKPTLSFSCGLSLDDIVSEDEEGDSIVYVVS</sequence>
<feature type="domain" description="Protein kinase" evidence="21">
    <location>
        <begin position="359"/>
        <end position="649"/>
    </location>
</feature>
<protein>
    <recommendedName>
        <fullName evidence="4">non-specific serine/threonine protein kinase</fullName>
        <ecNumber evidence="4">2.7.11.1</ecNumber>
    </recommendedName>
</protein>
<evidence type="ECO:0000313" key="23">
    <source>
        <dbReference type="Proteomes" id="UP000489600"/>
    </source>
</evidence>
<dbReference type="FunFam" id="1.10.510.10:FF:000342">
    <property type="entry name" value="L-type lectin-domain containing receptor kinase VIII.1"/>
    <property type="match status" value="1"/>
</dbReference>
<evidence type="ECO:0000256" key="19">
    <source>
        <dbReference type="SAM" id="Phobius"/>
    </source>
</evidence>
<dbReference type="SUPFAM" id="SSF49899">
    <property type="entry name" value="Concanavalin A-like lectins/glucanases"/>
    <property type="match status" value="1"/>
</dbReference>
<feature type="transmembrane region" description="Helical" evidence="19">
    <location>
        <begin position="300"/>
        <end position="324"/>
    </location>
</feature>
<evidence type="ECO:0000256" key="17">
    <source>
        <dbReference type="ARBA" id="ARBA00023180"/>
    </source>
</evidence>
<proteinExistence type="inferred from homology"/>
<dbReference type="GO" id="GO:0004674">
    <property type="term" value="F:protein serine/threonine kinase activity"/>
    <property type="evidence" value="ECO:0007669"/>
    <property type="project" value="UniProtKB-KW"/>
</dbReference>
<dbReference type="GO" id="GO:0002229">
    <property type="term" value="P:defense response to oomycetes"/>
    <property type="evidence" value="ECO:0007669"/>
    <property type="project" value="UniProtKB-ARBA"/>
</dbReference>
<dbReference type="EMBL" id="CABITT030000008">
    <property type="protein sequence ID" value="VVB16151.1"/>
    <property type="molecule type" value="Genomic_DNA"/>
</dbReference>
<evidence type="ECO:0000256" key="5">
    <source>
        <dbReference type="ARBA" id="ARBA00022475"/>
    </source>
</evidence>
<evidence type="ECO:0000256" key="18">
    <source>
        <dbReference type="PROSITE-ProRule" id="PRU10141"/>
    </source>
</evidence>
<comment type="similarity">
    <text evidence="2">In the N-terminal section; belongs to the leguminous lectin family.</text>
</comment>
<keyword evidence="5" id="KW-1003">Cell membrane</keyword>
<keyword evidence="10" id="KW-0430">Lectin</keyword>
<dbReference type="FunFam" id="2.60.120.200:FF:000141">
    <property type="entry name" value="L-type lectin-domain containing receptor kinase VIII.1"/>
    <property type="match status" value="1"/>
</dbReference>
<dbReference type="PROSITE" id="PS00107">
    <property type="entry name" value="PROTEIN_KINASE_ATP"/>
    <property type="match status" value="1"/>
</dbReference>
<evidence type="ECO:0000313" key="22">
    <source>
        <dbReference type="EMBL" id="VVB16151.1"/>
    </source>
</evidence>
<comment type="subcellular location">
    <subcellularLocation>
        <location evidence="1">Cell membrane</location>
        <topology evidence="1">Single-pass type I membrane protein</topology>
    </subcellularLocation>
</comment>
<keyword evidence="12" id="KW-0418">Kinase</keyword>
<dbReference type="InterPro" id="IPR011009">
    <property type="entry name" value="Kinase-like_dom_sf"/>
</dbReference>
<keyword evidence="15 19" id="KW-0472">Membrane</keyword>
<keyword evidence="16" id="KW-0675">Receptor</keyword>
<evidence type="ECO:0000256" key="10">
    <source>
        <dbReference type="ARBA" id="ARBA00022734"/>
    </source>
</evidence>
<keyword evidence="23" id="KW-1185">Reference proteome</keyword>
<comment type="caution">
    <text evidence="22">The sequence shown here is derived from an EMBL/GenBank/DDBJ whole genome shotgun (WGS) entry which is preliminary data.</text>
</comment>
<dbReference type="PROSITE" id="PS50011">
    <property type="entry name" value="PROTEIN_KINASE_DOM"/>
    <property type="match status" value="1"/>
</dbReference>
<evidence type="ECO:0000256" key="12">
    <source>
        <dbReference type="ARBA" id="ARBA00022777"/>
    </source>
</evidence>
<keyword evidence="17" id="KW-0325">Glycoprotein</keyword>
<dbReference type="Gene3D" id="2.60.120.200">
    <property type="match status" value="1"/>
</dbReference>
<evidence type="ECO:0000256" key="16">
    <source>
        <dbReference type="ARBA" id="ARBA00023170"/>
    </source>
</evidence>
<evidence type="ECO:0000256" key="6">
    <source>
        <dbReference type="ARBA" id="ARBA00022527"/>
    </source>
</evidence>
<evidence type="ECO:0000256" key="2">
    <source>
        <dbReference type="ARBA" id="ARBA00008536"/>
    </source>
</evidence>
<dbReference type="Pfam" id="PF00069">
    <property type="entry name" value="Pkinase"/>
    <property type="match status" value="1"/>
</dbReference>
<evidence type="ECO:0000256" key="9">
    <source>
        <dbReference type="ARBA" id="ARBA00022729"/>
    </source>
</evidence>
<dbReference type="PROSITE" id="PS00108">
    <property type="entry name" value="PROTEIN_KINASE_ST"/>
    <property type="match status" value="1"/>
</dbReference>
<dbReference type="SMART" id="SM00220">
    <property type="entry name" value="S_TKc"/>
    <property type="match status" value="1"/>
</dbReference>
<dbReference type="Proteomes" id="UP000489600">
    <property type="component" value="Unassembled WGS sequence"/>
</dbReference>
<feature type="binding site" evidence="18">
    <location>
        <position position="388"/>
    </location>
    <ligand>
        <name>ATP</name>
        <dbReference type="ChEBI" id="CHEBI:30616"/>
    </ligand>
</feature>
<dbReference type="GO" id="GO:0030246">
    <property type="term" value="F:carbohydrate binding"/>
    <property type="evidence" value="ECO:0007669"/>
    <property type="project" value="UniProtKB-KW"/>
</dbReference>
<dbReference type="SUPFAM" id="SSF56112">
    <property type="entry name" value="Protein kinase-like (PK-like)"/>
    <property type="match status" value="1"/>
</dbReference>
<evidence type="ECO:0000256" key="7">
    <source>
        <dbReference type="ARBA" id="ARBA00022679"/>
    </source>
</evidence>
<keyword evidence="7" id="KW-0808">Transferase</keyword>
<keyword evidence="13 18" id="KW-0067">ATP-binding</keyword>
<evidence type="ECO:0000256" key="11">
    <source>
        <dbReference type="ARBA" id="ARBA00022741"/>
    </source>
</evidence>
<dbReference type="InterPro" id="IPR001220">
    <property type="entry name" value="Legume_lectin_dom"/>
</dbReference>
<dbReference type="EC" id="2.7.11.1" evidence="4"/>
<organism evidence="22 23">
    <name type="scientific">Arabis nemorensis</name>
    <dbReference type="NCBI Taxonomy" id="586526"/>
    <lineage>
        <taxon>Eukaryota</taxon>
        <taxon>Viridiplantae</taxon>
        <taxon>Streptophyta</taxon>
        <taxon>Embryophyta</taxon>
        <taxon>Tracheophyta</taxon>
        <taxon>Spermatophyta</taxon>
        <taxon>Magnoliopsida</taxon>
        <taxon>eudicotyledons</taxon>
        <taxon>Gunneridae</taxon>
        <taxon>Pentapetalae</taxon>
        <taxon>rosids</taxon>
        <taxon>malvids</taxon>
        <taxon>Brassicales</taxon>
        <taxon>Brassicaceae</taxon>
        <taxon>Arabideae</taxon>
        <taxon>Arabis</taxon>
    </lineage>
</organism>
<dbReference type="InterPro" id="IPR050528">
    <property type="entry name" value="L-type_Lectin-RKs"/>
</dbReference>
<feature type="signal peptide" evidence="20">
    <location>
        <begin position="1"/>
        <end position="20"/>
    </location>
</feature>
<dbReference type="Pfam" id="PF00139">
    <property type="entry name" value="Lectin_legB"/>
    <property type="match status" value="1"/>
</dbReference>
<reference evidence="22" key="1">
    <citation type="submission" date="2019-07" db="EMBL/GenBank/DDBJ databases">
        <authorList>
            <person name="Dittberner H."/>
        </authorList>
    </citation>
    <scope>NUCLEOTIDE SEQUENCE [LARGE SCALE GENOMIC DNA]</scope>
</reference>
<evidence type="ECO:0000256" key="4">
    <source>
        <dbReference type="ARBA" id="ARBA00012513"/>
    </source>
</evidence>
<evidence type="ECO:0000256" key="20">
    <source>
        <dbReference type="SAM" id="SignalP"/>
    </source>
</evidence>
<feature type="chain" id="PRO_5022141716" description="non-specific serine/threonine protein kinase" evidence="20">
    <location>
        <begin position="21"/>
        <end position="675"/>
    </location>
</feature>
<comment type="similarity">
    <text evidence="3">In the C-terminal section; belongs to the protein kinase superfamily. Ser/Thr protein kinase family.</text>
</comment>
<dbReference type="AlphaFoldDB" id="A0A565CRE3"/>